<feature type="compositionally biased region" description="Polar residues" evidence="2">
    <location>
        <begin position="214"/>
        <end position="238"/>
    </location>
</feature>
<evidence type="ECO:0000313" key="4">
    <source>
        <dbReference type="EMBL" id="UYM15775.1"/>
    </source>
</evidence>
<feature type="region of interest" description="Disordered" evidence="2">
    <location>
        <begin position="309"/>
        <end position="439"/>
    </location>
</feature>
<feature type="compositionally biased region" description="Basic residues" evidence="2">
    <location>
        <begin position="383"/>
        <end position="402"/>
    </location>
</feature>
<dbReference type="InterPro" id="IPR003323">
    <property type="entry name" value="OTU_dom"/>
</dbReference>
<evidence type="ECO:0000256" key="1">
    <source>
        <dbReference type="SAM" id="Coils"/>
    </source>
</evidence>
<feature type="region of interest" description="Disordered" evidence="2">
    <location>
        <begin position="176"/>
        <end position="241"/>
    </location>
</feature>
<dbReference type="PROSITE" id="PS50802">
    <property type="entry name" value="OTU"/>
    <property type="match status" value="1"/>
</dbReference>
<dbReference type="Gene3D" id="3.90.70.80">
    <property type="match status" value="1"/>
</dbReference>
<feature type="domain" description="OTU" evidence="3">
    <location>
        <begin position="809"/>
        <end position="988"/>
    </location>
</feature>
<feature type="compositionally biased region" description="Low complexity" evidence="2">
    <location>
        <begin position="321"/>
        <end position="342"/>
    </location>
</feature>
<sequence length="1029" mass="116177">MHLYKHWALFLTLWTSLGYGYSLQELKNYNIQLDVAKKTALLPITASIRQSGSYYEINFGTTEFNPITVTEEQGHYRLDVDGDRYTVLLPHAQLPMPGSALPTSFVQPAPPVSVVPPPVPHFLVMDASGHIDTLSEKVKGLQQEKEQLTKTNQALEQELQKQSNRFEEQIAALNRQLSEATRPQRQNENPAQRQEEPEPSEQPAPWPEVPSTIHVRNQGTQTPRFNNEQQGMTQTLRQQVREQSRQINQLSKALVGKKQALAASQETVRKLNLKLFDDSEQYGKVEKQLLEQIKSIKLKQSLSMVDEISPAMEPSPTPPLAEEAGAAEKVAAEKVAAARAQAHSSDQGDEEMSEQNPERQVEPENNERLLNQSTTAKNGDRKGKNKGKKKGKKFKAPSKKRQSTGDDSSASTEVNDKSVEPEVGDVTNTSHSDKLPELPEDEARSLLDRLSDAIPALRLAEKKGKKRRETQDSFHNTKALNDYMERLFKLKEEHSEINLDQHYKVLGNILQDQIIRSIGSGDGIYPNYLDDAINRYLQLFINFRKLHEHKNLWRVIDLLTLDQEDAVKINVLNIFHRLLKENWPDLRIGLWQVIAQTYKNFQFEHEDIDGLSDYLSNLLYALFAEDFTMITALVHGLRRVNSPNNYGLQDHVSAFVKGNDERLYSNTGAISILRDFQMIECLMNSIADNASRGRIWSELDVTAVAATIVQMCDAMCTIVKNLSKYMPAVGEDQGVKFFNNDESDWDLKRKHIQRRVNIVKRLKEDKPDLSKPVRLLSQFQAHLAGCKYQAGFLNLSGIDPIERFSILGFQPNYTPGDGLCLFHALVQQLSGVEEPKQEDSLRLIRQLIEFAQKQSDYSDTFGHINTELQEGEDLNSLNAVVNQLLNAQSIESPLQQESWGGHEILGLVSNYLDRAVLVIQANHTMSDDGSIALLFEPGGSEPSYLNFIETLDYIEVAFWDGSMPVTLGFLQGNPNTGDGNHWFELLYNISSETSSDLYGELDLEVSDCDRGDRAPGQCSESCLKPPEER</sequence>
<keyword evidence="5" id="KW-1185">Reference proteome</keyword>
<feature type="region of interest" description="Disordered" evidence="2">
    <location>
        <begin position="1010"/>
        <end position="1029"/>
    </location>
</feature>
<keyword evidence="1" id="KW-0175">Coiled coil</keyword>
<accession>A0ABY6GSP2</accession>
<dbReference type="Pfam" id="PF02338">
    <property type="entry name" value="OTU"/>
    <property type="match status" value="1"/>
</dbReference>
<proteinExistence type="predicted"/>
<evidence type="ECO:0000259" key="3">
    <source>
        <dbReference type="PROSITE" id="PS50802"/>
    </source>
</evidence>
<organism evidence="4 5">
    <name type="scientific">Endozoicomonas euniceicola</name>
    <dbReference type="NCBI Taxonomy" id="1234143"/>
    <lineage>
        <taxon>Bacteria</taxon>
        <taxon>Pseudomonadati</taxon>
        <taxon>Pseudomonadota</taxon>
        <taxon>Gammaproteobacteria</taxon>
        <taxon>Oceanospirillales</taxon>
        <taxon>Endozoicomonadaceae</taxon>
        <taxon>Endozoicomonas</taxon>
    </lineage>
</organism>
<protein>
    <recommendedName>
        <fullName evidence="3">OTU domain-containing protein</fullName>
    </recommendedName>
</protein>
<gene>
    <name evidence="4" type="ORF">NX720_23595</name>
</gene>
<evidence type="ECO:0000313" key="5">
    <source>
        <dbReference type="Proteomes" id="UP001163255"/>
    </source>
</evidence>
<feature type="compositionally biased region" description="Basic and acidic residues" evidence="2">
    <location>
        <begin position="356"/>
        <end position="367"/>
    </location>
</feature>
<dbReference type="Proteomes" id="UP001163255">
    <property type="component" value="Chromosome"/>
</dbReference>
<feature type="coiled-coil region" evidence="1">
    <location>
        <begin position="131"/>
        <end position="176"/>
    </location>
</feature>
<name>A0ABY6GSP2_9GAMM</name>
<dbReference type="RefSeq" id="WP_262597958.1">
    <property type="nucleotide sequence ID" value="NZ_CP103300.1"/>
</dbReference>
<feature type="compositionally biased region" description="Polar residues" evidence="2">
    <location>
        <begin position="176"/>
        <end position="189"/>
    </location>
</feature>
<evidence type="ECO:0000256" key="2">
    <source>
        <dbReference type="SAM" id="MobiDB-lite"/>
    </source>
</evidence>
<dbReference type="EMBL" id="CP103300">
    <property type="protein sequence ID" value="UYM15775.1"/>
    <property type="molecule type" value="Genomic_DNA"/>
</dbReference>
<reference evidence="4" key="1">
    <citation type="submission" date="2022-10" db="EMBL/GenBank/DDBJ databases">
        <title>Completed Genome Sequence of two octocoral isolated bacterium, Endozoicomonas euniceicola EF212T and Endozoicomonas gorgoniicola PS125T.</title>
        <authorList>
            <person name="Chiou Y.-J."/>
            <person name="Chen Y.-H."/>
        </authorList>
    </citation>
    <scope>NUCLEOTIDE SEQUENCE</scope>
    <source>
        <strain evidence="4">EF212</strain>
    </source>
</reference>